<dbReference type="InterPro" id="IPR050343">
    <property type="entry name" value="RsuA_PseudoU_synthase"/>
</dbReference>
<dbReference type="Pfam" id="PF00849">
    <property type="entry name" value="PseudoU_synth_2"/>
    <property type="match status" value="1"/>
</dbReference>
<evidence type="ECO:0000256" key="3">
    <source>
        <dbReference type="ARBA" id="ARBA00023235"/>
    </source>
</evidence>
<comment type="similarity">
    <text evidence="1 4">Belongs to the pseudouridine synthase RsuA family.</text>
</comment>
<dbReference type="KEGG" id="cace:CACET_c19600"/>
<sequence length="234" mass="27036">MRLQKFLASSGIASRRKSEDFIKEGIVKVNGEVITEMGYKVDPEKDEITIRDKIVNIKEKYIYVLLNKPTGYITTASDQFNRKKVTDLVKLPYRLFPVGRLDYNTSGLLLLTNDGELTFKLTHPKFKVEKTYIAKVEGKPSEEEKKAFENGLRIEDYVTSPAKLKIIKEEQQNSIIEVKIREGKNRQVRKMCEAIGHPVISLKRVAMGEIKLGKLPLSEWRYLNIEELQYLKKI</sequence>
<dbReference type="GO" id="GO:0005829">
    <property type="term" value="C:cytosol"/>
    <property type="evidence" value="ECO:0007669"/>
    <property type="project" value="UniProtKB-ARBA"/>
</dbReference>
<dbReference type="InterPro" id="IPR000748">
    <property type="entry name" value="PsdUridine_synth_RsuA/RluB/E/F"/>
</dbReference>
<dbReference type="PANTHER" id="PTHR47683:SF2">
    <property type="entry name" value="RNA-BINDING S4 DOMAIN-CONTAINING PROTEIN"/>
    <property type="match status" value="1"/>
</dbReference>
<evidence type="ECO:0000313" key="5">
    <source>
        <dbReference type="EMBL" id="AKL95408.1"/>
    </source>
</evidence>
<dbReference type="RefSeq" id="WP_044822868.1">
    <property type="nucleotide sequence ID" value="NZ_CP009687.1"/>
</dbReference>
<dbReference type="GO" id="GO:0003723">
    <property type="term" value="F:RNA binding"/>
    <property type="evidence" value="ECO:0007669"/>
    <property type="project" value="UniProtKB-KW"/>
</dbReference>
<dbReference type="PATRIC" id="fig|84022.5.peg.15"/>
<evidence type="ECO:0000256" key="1">
    <source>
        <dbReference type="ARBA" id="ARBA00008348"/>
    </source>
</evidence>
<dbReference type="OrthoDB" id="9807213at2"/>
<dbReference type="InterPro" id="IPR002942">
    <property type="entry name" value="S4_RNA-bd"/>
</dbReference>
<dbReference type="InterPro" id="IPR036986">
    <property type="entry name" value="S4_RNA-bd_sf"/>
</dbReference>
<evidence type="ECO:0000313" key="6">
    <source>
        <dbReference type="Proteomes" id="UP000035704"/>
    </source>
</evidence>
<dbReference type="PANTHER" id="PTHR47683">
    <property type="entry name" value="PSEUDOURIDINE SYNTHASE FAMILY PROTEIN-RELATED"/>
    <property type="match status" value="1"/>
</dbReference>
<proteinExistence type="inferred from homology"/>
<dbReference type="SMART" id="SM00363">
    <property type="entry name" value="S4"/>
    <property type="match status" value="1"/>
</dbReference>
<dbReference type="Pfam" id="PF01479">
    <property type="entry name" value="S4"/>
    <property type="match status" value="1"/>
</dbReference>
<keyword evidence="6" id="KW-1185">Reference proteome</keyword>
<dbReference type="GO" id="GO:0120159">
    <property type="term" value="F:rRNA pseudouridine synthase activity"/>
    <property type="evidence" value="ECO:0007669"/>
    <property type="project" value="UniProtKB-ARBA"/>
</dbReference>
<dbReference type="PROSITE" id="PS01149">
    <property type="entry name" value="PSI_RSU"/>
    <property type="match status" value="1"/>
</dbReference>
<dbReference type="STRING" id="84022.CACET_c19600"/>
<dbReference type="SUPFAM" id="SSF55174">
    <property type="entry name" value="Alpha-L RNA-binding motif"/>
    <property type="match status" value="1"/>
</dbReference>
<dbReference type="Gene3D" id="3.30.70.1560">
    <property type="entry name" value="Alpha-L RNA-binding motif"/>
    <property type="match status" value="1"/>
</dbReference>
<dbReference type="InterPro" id="IPR006145">
    <property type="entry name" value="PsdUridine_synth_RsuA/RluA"/>
</dbReference>
<accession>A0A0D8IFB8</accession>
<dbReference type="EMBL" id="CP009687">
    <property type="protein sequence ID" value="AKL95408.1"/>
    <property type="molecule type" value="Genomic_DNA"/>
</dbReference>
<keyword evidence="2" id="KW-0694">RNA-binding</keyword>
<dbReference type="FunFam" id="3.30.70.1560:FF:000001">
    <property type="entry name" value="Pseudouridine synthase"/>
    <property type="match status" value="1"/>
</dbReference>
<dbReference type="InterPro" id="IPR042092">
    <property type="entry name" value="PsdUridine_s_RsuA/RluB/E/F_cat"/>
</dbReference>
<keyword evidence="3 4" id="KW-0413">Isomerase</keyword>
<evidence type="ECO:0000256" key="4">
    <source>
        <dbReference type="RuleBase" id="RU003887"/>
    </source>
</evidence>
<evidence type="ECO:0000256" key="2">
    <source>
        <dbReference type="ARBA" id="ARBA00022884"/>
    </source>
</evidence>
<dbReference type="InterPro" id="IPR018496">
    <property type="entry name" value="PsdUridine_synth_RsuA/RluB_CS"/>
</dbReference>
<dbReference type="EC" id="5.4.99.-" evidence="4"/>
<dbReference type="CDD" id="cd02870">
    <property type="entry name" value="PseudoU_synth_RsuA_like"/>
    <property type="match status" value="1"/>
</dbReference>
<protein>
    <recommendedName>
        <fullName evidence="4">Pseudouridine synthase</fullName>
        <ecNumber evidence="4">5.4.99.-</ecNumber>
    </recommendedName>
</protein>
<dbReference type="InterPro" id="IPR020103">
    <property type="entry name" value="PsdUridine_synth_cat_dom_sf"/>
</dbReference>
<dbReference type="PROSITE" id="PS50889">
    <property type="entry name" value="S4"/>
    <property type="match status" value="1"/>
</dbReference>
<name>A0A0D8IFB8_9CLOT</name>
<dbReference type="Proteomes" id="UP000035704">
    <property type="component" value="Chromosome"/>
</dbReference>
<dbReference type="FunFam" id="3.10.290.10:FF:000003">
    <property type="entry name" value="Pseudouridine synthase"/>
    <property type="match status" value="1"/>
</dbReference>
<dbReference type="Gene3D" id="3.30.70.580">
    <property type="entry name" value="Pseudouridine synthase I, catalytic domain, N-terminal subdomain"/>
    <property type="match status" value="1"/>
</dbReference>
<dbReference type="InterPro" id="IPR020094">
    <property type="entry name" value="TruA/RsuA/RluB/E/F_N"/>
</dbReference>
<gene>
    <name evidence="5" type="primary">rluB</name>
    <name evidence="5" type="ORF">CACET_c19600</name>
</gene>
<dbReference type="SUPFAM" id="SSF55120">
    <property type="entry name" value="Pseudouridine synthase"/>
    <property type="match status" value="1"/>
</dbReference>
<dbReference type="NCBIfam" id="TIGR00093">
    <property type="entry name" value="pseudouridine synthase"/>
    <property type="match status" value="1"/>
</dbReference>
<organism evidence="5 6">
    <name type="scientific">Clostridium aceticum</name>
    <dbReference type="NCBI Taxonomy" id="84022"/>
    <lineage>
        <taxon>Bacteria</taxon>
        <taxon>Bacillati</taxon>
        <taxon>Bacillota</taxon>
        <taxon>Clostridia</taxon>
        <taxon>Eubacteriales</taxon>
        <taxon>Clostridiaceae</taxon>
        <taxon>Clostridium</taxon>
    </lineage>
</organism>
<reference evidence="5 6" key="1">
    <citation type="submission" date="2014-10" db="EMBL/GenBank/DDBJ databases">
        <title>Genome sequence of Clostridium aceticum DSM 1496.</title>
        <authorList>
            <person name="Poehlein A."/>
            <person name="Schiel-Bengelsdorf B."/>
            <person name="Gottschalk G."/>
            <person name="Duerre P."/>
            <person name="Daniel R."/>
        </authorList>
    </citation>
    <scope>NUCLEOTIDE SEQUENCE [LARGE SCALE GENOMIC DNA]</scope>
    <source>
        <strain evidence="5 6">DSM 1496</strain>
    </source>
</reference>
<dbReference type="AlphaFoldDB" id="A0A0D8IFB8"/>
<dbReference type="CDD" id="cd00165">
    <property type="entry name" value="S4"/>
    <property type="match status" value="1"/>
</dbReference>
<dbReference type="GO" id="GO:0000455">
    <property type="term" value="P:enzyme-directed rRNA pseudouridine synthesis"/>
    <property type="evidence" value="ECO:0007669"/>
    <property type="project" value="UniProtKB-ARBA"/>
</dbReference>
<dbReference type="Gene3D" id="3.10.290.10">
    <property type="entry name" value="RNA-binding S4 domain"/>
    <property type="match status" value="1"/>
</dbReference>